<keyword evidence="3" id="KW-1185">Reference proteome</keyword>
<name>A0A1A9ZUG4_GLOPL</name>
<dbReference type="Proteomes" id="UP000092445">
    <property type="component" value="Unassembled WGS sequence"/>
</dbReference>
<organism evidence="2 3">
    <name type="scientific">Glossina pallidipes</name>
    <name type="common">Tsetse fly</name>
    <dbReference type="NCBI Taxonomy" id="7398"/>
    <lineage>
        <taxon>Eukaryota</taxon>
        <taxon>Metazoa</taxon>
        <taxon>Ecdysozoa</taxon>
        <taxon>Arthropoda</taxon>
        <taxon>Hexapoda</taxon>
        <taxon>Insecta</taxon>
        <taxon>Pterygota</taxon>
        <taxon>Neoptera</taxon>
        <taxon>Endopterygota</taxon>
        <taxon>Diptera</taxon>
        <taxon>Brachycera</taxon>
        <taxon>Muscomorpha</taxon>
        <taxon>Hippoboscoidea</taxon>
        <taxon>Glossinidae</taxon>
        <taxon>Glossina</taxon>
    </lineage>
</organism>
<reference evidence="2" key="2">
    <citation type="submission" date="2020-05" db="UniProtKB">
        <authorList>
            <consortium name="EnsemblMetazoa"/>
        </authorList>
    </citation>
    <scope>IDENTIFICATION</scope>
    <source>
        <strain evidence="2">IAEA</strain>
    </source>
</reference>
<dbReference type="AlphaFoldDB" id="A0A1A9ZUG4"/>
<keyword evidence="1" id="KW-0472">Membrane</keyword>
<keyword evidence="1" id="KW-1133">Transmembrane helix</keyword>
<protein>
    <submittedName>
        <fullName evidence="2">Uncharacterized protein</fullName>
    </submittedName>
</protein>
<evidence type="ECO:0000256" key="1">
    <source>
        <dbReference type="SAM" id="Phobius"/>
    </source>
</evidence>
<proteinExistence type="predicted"/>
<accession>A0A1A9ZUG4</accession>
<reference evidence="3" key="1">
    <citation type="submission" date="2014-03" db="EMBL/GenBank/DDBJ databases">
        <authorList>
            <person name="Aksoy S."/>
            <person name="Warren W."/>
            <person name="Wilson R.K."/>
        </authorList>
    </citation>
    <scope>NUCLEOTIDE SEQUENCE [LARGE SCALE GENOMIC DNA]</scope>
    <source>
        <strain evidence="3">IAEA</strain>
    </source>
</reference>
<evidence type="ECO:0000313" key="2">
    <source>
        <dbReference type="EnsemblMetazoa" id="GPAI025452-PA"/>
    </source>
</evidence>
<evidence type="ECO:0000313" key="3">
    <source>
        <dbReference type="Proteomes" id="UP000092445"/>
    </source>
</evidence>
<feature type="transmembrane region" description="Helical" evidence="1">
    <location>
        <begin position="30"/>
        <end position="51"/>
    </location>
</feature>
<dbReference type="EnsemblMetazoa" id="GPAI025452-RA">
    <property type="protein sequence ID" value="GPAI025452-PA"/>
    <property type="gene ID" value="GPAI025452"/>
</dbReference>
<keyword evidence="1" id="KW-0812">Transmembrane</keyword>
<dbReference type="VEuPathDB" id="VectorBase:GPAI025452"/>
<sequence>MRELAVVENKTEMHYHSAYILSYLNKSVDSWLSCRFVFSLSFICILVALRVRGTKVTKNRLKSAEAGAMKRIHLFITYPRLVGVKLNYIKYCDDGLNSYCSRVKISHTSCPREIHDLNILCKLNNKFPMIQLRLSNKKIIPALILAKLCTHTKRTSAIIWSLSDVTCSNKQRLHRTSLMHNA</sequence>